<dbReference type="EMBL" id="CM001882">
    <property type="protein sequence ID" value="EOY06720.1"/>
    <property type="molecule type" value="Genomic_DNA"/>
</dbReference>
<name>A0A061ENY5_THECC</name>
<feature type="region of interest" description="Disordered" evidence="5">
    <location>
        <begin position="545"/>
        <end position="585"/>
    </location>
</feature>
<evidence type="ECO:0000256" key="5">
    <source>
        <dbReference type="SAM" id="MobiDB-lite"/>
    </source>
</evidence>
<dbReference type="HOGENOM" id="CLU_007083_0_0_1"/>
<feature type="compositionally biased region" description="Polar residues" evidence="5">
    <location>
        <begin position="499"/>
        <end position="508"/>
    </location>
</feature>
<sequence length="1247" mass="142293">MDSMDDDFGDLYADVEIQASSAIDALFIEPEDNGRSNGAESTDGDEKFDPGSVMEDSDSEDDLNILLNDDDCEKFPVTGARSHGGGYEEDEDSGFGVEGTGSDKISRRVEPVGDGSELNCSGNGVERGTGAKTQFSLFKYVRPHGSPFPSNVRVTGCTGVSPFSSTSARGDREDDVYSQKKGGSLVQVANRHATPNSLPHQFGYGFSLPWYRTILDMKIDAFEEKPWRHPGIDITDFFNFGFNEDSWKRYCNSLEKFRHRSSRQARIPVYFSSKLDQAYEAEAGLETATQEAMTEDVSKVEPSFKCADRGEMPLELPKGRAIQVEDSINERQPSMDLRRPRFQDSDVIIQITVQDFTVDSSESAREELGHGRKCEVSESGKLDVKDDRDVCFSVSAGGDDLSGEHCARVRNASLSCPLRSLQPTTASNQTSLETNNHRNDKLSDMNGRCHPNMDVCISEGIAESMETTYKENEVACRNTYQSDPCMIEPEQSLDDRSHFSPTLSFSESNSEERSKDSVHAVSIDGPSPLRRQSLDYGSELQKSVASYHKSSRIGGSKTKSDDGESYSIHSSPLRDKQKHESWRHRPLVKQRILHESDDDISPIPDAECDRKRYQRCKNPIEEERKHHRGRPHGITDQKIYPENCYKASPSSNALKLCDKDYSSDCSRQKERLQDLGYHDREGSSCYMEKGPCVNGHKRFADSHLQAVRTKGHLSLKEDSDQFAGREWKKEFYHGRRAGIDKEDDMDGFWHHGQRLPAQQGLFPHTCRESGRLVSRYSSASKERDIQWRRGYDGLQLRKKTDHDDCPLDYKHENERLKEKYGRSIPFTRCERDMVEPYERWLPPIRREFKVSGRKGRYVDPAYFPLDRPWPMESEEYLRHTYCRSLALETDREPSVPNGRRWRNTLLSRNEAFDSKFIKRYHRHQRIVCHEEDGDNGRCGCYDYVDDNEDGILQNGNQVQSWRRGHSQRGRVVHWTKDKLLGNDRLLAQWVSFSCQKTSKHDLIHARHGSLRDEMLINDLMLEHHGYEMITEGSNANCHEGNSIIRQKQKVLKDRDSVDLIVGEGKSSVRHLDGGSLICNGRLEKIGLEFPMEQKSLRDVNDSCGGNRVKTDISNTDGSRTIEKQLDKFSVAECNQDLDIEEGQTICEEQSINLEKENVSETMVQRSKVKMRTLHVDSSDGNRAVGEYDNKRIVETLAKMEKRRERFKDPITIKMEPDKTSEPQVDLVVDTNEIKHQRPARKRRWGVS</sequence>
<feature type="region of interest" description="Disordered" evidence="5">
    <location>
        <begin position="420"/>
        <end position="445"/>
    </location>
</feature>
<evidence type="ECO:0000256" key="2">
    <source>
        <dbReference type="ARBA" id="ARBA00007459"/>
    </source>
</evidence>
<dbReference type="InterPro" id="IPR044976">
    <property type="entry name" value="FIPS5/FIPS3-like"/>
</dbReference>
<organism evidence="7 8">
    <name type="scientific">Theobroma cacao</name>
    <name type="common">Cacao</name>
    <name type="synonym">Cocoa</name>
    <dbReference type="NCBI Taxonomy" id="3641"/>
    <lineage>
        <taxon>Eukaryota</taxon>
        <taxon>Viridiplantae</taxon>
        <taxon>Streptophyta</taxon>
        <taxon>Embryophyta</taxon>
        <taxon>Tracheophyta</taxon>
        <taxon>Spermatophyta</taxon>
        <taxon>Magnoliopsida</taxon>
        <taxon>eudicotyledons</taxon>
        <taxon>Gunneridae</taxon>
        <taxon>Pentapetalae</taxon>
        <taxon>rosids</taxon>
        <taxon>malvids</taxon>
        <taxon>Malvales</taxon>
        <taxon>Malvaceae</taxon>
        <taxon>Byttnerioideae</taxon>
        <taxon>Theobroma</taxon>
    </lineage>
</organism>
<evidence type="ECO:0000313" key="8">
    <source>
        <dbReference type="Proteomes" id="UP000026915"/>
    </source>
</evidence>
<evidence type="ECO:0000256" key="3">
    <source>
        <dbReference type="ARBA" id="ARBA00022664"/>
    </source>
</evidence>
<evidence type="ECO:0000256" key="1">
    <source>
        <dbReference type="ARBA" id="ARBA00004123"/>
    </source>
</evidence>
<dbReference type="Pfam" id="PF05182">
    <property type="entry name" value="Fip1"/>
    <property type="match status" value="1"/>
</dbReference>
<feature type="region of interest" description="Disordered" evidence="5">
    <location>
        <begin position="491"/>
        <end position="533"/>
    </location>
</feature>
<dbReference type="Proteomes" id="UP000026915">
    <property type="component" value="Chromosome 4"/>
</dbReference>
<dbReference type="InParanoid" id="A0A061ENY5"/>
<protein>
    <submittedName>
        <fullName evidence="7">Uncharacterized protein isoform 1</fullName>
    </submittedName>
</protein>
<feature type="compositionally biased region" description="Polar residues" evidence="5">
    <location>
        <begin position="421"/>
        <end position="434"/>
    </location>
</feature>
<dbReference type="GO" id="GO:0006397">
    <property type="term" value="P:mRNA processing"/>
    <property type="evidence" value="ECO:0007669"/>
    <property type="project" value="UniProtKB-KW"/>
</dbReference>
<accession>A0A061ENY5</accession>
<comment type="subcellular location">
    <subcellularLocation>
        <location evidence="1">Nucleus</location>
    </subcellularLocation>
</comment>
<dbReference type="PANTHER" id="PTHR36884">
    <property type="entry name" value="FIP1[III]-LIKE PROTEIN"/>
    <property type="match status" value="1"/>
</dbReference>
<comment type="similarity">
    <text evidence="2">Belongs to the FIP1 family.</text>
</comment>
<gene>
    <name evidence="7" type="ORF">TCM_021363</name>
</gene>
<dbReference type="eggNOG" id="KOG1049">
    <property type="taxonomic scope" value="Eukaryota"/>
</dbReference>
<dbReference type="Gramene" id="EOY06720">
    <property type="protein sequence ID" value="EOY06720"/>
    <property type="gene ID" value="TCM_021363"/>
</dbReference>
<dbReference type="GO" id="GO:0005634">
    <property type="term" value="C:nucleus"/>
    <property type="evidence" value="ECO:0007669"/>
    <property type="project" value="UniProtKB-SubCell"/>
</dbReference>
<feature type="region of interest" description="Disordered" evidence="5">
    <location>
        <begin position="24"/>
        <end position="125"/>
    </location>
</feature>
<feature type="compositionally biased region" description="Acidic residues" evidence="5">
    <location>
        <begin position="55"/>
        <end position="72"/>
    </location>
</feature>
<keyword evidence="3" id="KW-0507">mRNA processing</keyword>
<evidence type="ECO:0000256" key="4">
    <source>
        <dbReference type="ARBA" id="ARBA00023242"/>
    </source>
</evidence>
<dbReference type="AlphaFoldDB" id="A0A061ENY5"/>
<keyword evidence="8" id="KW-1185">Reference proteome</keyword>
<reference evidence="7 8" key="1">
    <citation type="journal article" date="2013" name="Genome Biol.">
        <title>The genome sequence of the most widely cultivated cacao type and its use to identify candidate genes regulating pod color.</title>
        <authorList>
            <person name="Motamayor J.C."/>
            <person name="Mockaitis K."/>
            <person name="Schmutz J."/>
            <person name="Haiminen N."/>
            <person name="Iii D.L."/>
            <person name="Cornejo O."/>
            <person name="Findley S.D."/>
            <person name="Zheng P."/>
            <person name="Utro F."/>
            <person name="Royaert S."/>
            <person name="Saski C."/>
            <person name="Jenkins J."/>
            <person name="Podicheti R."/>
            <person name="Zhao M."/>
            <person name="Scheffler B.E."/>
            <person name="Stack J.C."/>
            <person name="Feltus F.A."/>
            <person name="Mustiga G.M."/>
            <person name="Amores F."/>
            <person name="Phillips W."/>
            <person name="Marelli J.P."/>
            <person name="May G.D."/>
            <person name="Shapiro H."/>
            <person name="Ma J."/>
            <person name="Bustamante C.D."/>
            <person name="Schnell R.J."/>
            <person name="Main D."/>
            <person name="Gilbert D."/>
            <person name="Parida L."/>
            <person name="Kuhn D.N."/>
        </authorList>
    </citation>
    <scope>NUCLEOTIDE SEQUENCE [LARGE SCALE GENOMIC DNA]</scope>
    <source>
        <strain evidence="8">cv. Matina 1-6</strain>
    </source>
</reference>
<keyword evidence="4" id="KW-0539">Nucleus</keyword>
<dbReference type="STRING" id="3641.A0A061ENY5"/>
<evidence type="ECO:0000313" key="7">
    <source>
        <dbReference type="EMBL" id="EOY06720.1"/>
    </source>
</evidence>
<dbReference type="OMA" id="SWKEYCN"/>
<evidence type="ECO:0000259" key="6">
    <source>
        <dbReference type="Pfam" id="PF05182"/>
    </source>
</evidence>
<dbReference type="PANTHER" id="PTHR36884:SF4">
    <property type="entry name" value="FIP1[III]-LIKE PROTEIN"/>
    <property type="match status" value="1"/>
</dbReference>
<dbReference type="InterPro" id="IPR007854">
    <property type="entry name" value="Fip1_dom"/>
</dbReference>
<proteinExistence type="inferred from homology"/>
<feature type="domain" description="Pre-mRNA polyadenylation factor Fip1" evidence="6">
    <location>
        <begin position="216"/>
        <end position="258"/>
    </location>
</feature>